<proteinExistence type="predicted"/>
<name>A0A655X529_VIBCL</name>
<accession>A0A655X529</accession>
<reference evidence="3 4" key="1">
    <citation type="submission" date="2015-07" db="EMBL/GenBank/DDBJ databases">
        <authorList>
            <consortium name="Pathogen Informatics"/>
        </authorList>
    </citation>
    <scope>NUCLEOTIDE SEQUENCE [LARGE SCALE GENOMIC DNA]</scope>
    <source>
        <strain evidence="2 3">A316</strain>
        <strain evidence="1 4">A51</strain>
    </source>
</reference>
<dbReference type="Proteomes" id="UP000041770">
    <property type="component" value="Unassembled WGS sequence"/>
</dbReference>
<dbReference type="Proteomes" id="UP000044806">
    <property type="component" value="Unassembled WGS sequence"/>
</dbReference>
<protein>
    <submittedName>
        <fullName evidence="2">Uncharacterized protein</fullName>
    </submittedName>
</protein>
<dbReference type="EMBL" id="CWOW01000004">
    <property type="protein sequence ID" value="CSA25071.1"/>
    <property type="molecule type" value="Genomic_DNA"/>
</dbReference>
<evidence type="ECO:0000313" key="2">
    <source>
        <dbReference type="EMBL" id="CSC03921.1"/>
    </source>
</evidence>
<dbReference type="EMBL" id="CWQY01000002">
    <property type="protein sequence ID" value="CSC03921.1"/>
    <property type="molecule type" value="Genomic_DNA"/>
</dbReference>
<evidence type="ECO:0000313" key="4">
    <source>
        <dbReference type="Proteomes" id="UP000044806"/>
    </source>
</evidence>
<evidence type="ECO:0000313" key="1">
    <source>
        <dbReference type="EMBL" id="CSA25071.1"/>
    </source>
</evidence>
<sequence>MAAIFPTDRNQGEQHRKQTAITAPRNRFHVGDVGQLLMLGEIFQQQWHGGIRVSSIKQRPSLQLTHHAVREAKIALRHRIDLFNAALSIDQQQPNMSFVDHIALALFGLKQHVLNLGFTEALLILLVTQTHQ</sequence>
<gene>
    <name evidence="1" type="ORF">ERS013165_01129</name>
    <name evidence="2" type="ORF">ERS013200_00369</name>
</gene>
<organism evidence="2 3">
    <name type="scientific">Vibrio cholerae</name>
    <dbReference type="NCBI Taxonomy" id="666"/>
    <lineage>
        <taxon>Bacteria</taxon>
        <taxon>Pseudomonadati</taxon>
        <taxon>Pseudomonadota</taxon>
        <taxon>Gammaproteobacteria</taxon>
        <taxon>Vibrionales</taxon>
        <taxon>Vibrionaceae</taxon>
        <taxon>Vibrio</taxon>
    </lineage>
</organism>
<dbReference type="AlphaFoldDB" id="A0A655X529"/>
<evidence type="ECO:0000313" key="3">
    <source>
        <dbReference type="Proteomes" id="UP000041770"/>
    </source>
</evidence>